<name>A0ABV6AVS0_9DEIO</name>
<protein>
    <submittedName>
        <fullName evidence="2">Carbon-phosphorus lyase complex subunit PhnI</fullName>
    </submittedName>
</protein>
<dbReference type="EMBL" id="JBHLYR010000021">
    <property type="protein sequence ID" value="MFB9991599.1"/>
    <property type="molecule type" value="Genomic_DNA"/>
</dbReference>
<dbReference type="Pfam" id="PF05861">
    <property type="entry name" value="PhnI"/>
    <property type="match status" value="1"/>
</dbReference>
<dbReference type="GO" id="GO:0016829">
    <property type="term" value="F:lyase activity"/>
    <property type="evidence" value="ECO:0007669"/>
    <property type="project" value="UniProtKB-KW"/>
</dbReference>
<dbReference type="InterPro" id="IPR008773">
    <property type="entry name" value="PhnI"/>
</dbReference>
<evidence type="ECO:0000256" key="1">
    <source>
        <dbReference type="SAM" id="MobiDB-lite"/>
    </source>
</evidence>
<organism evidence="2 3">
    <name type="scientific">Deinococcus oregonensis</name>
    <dbReference type="NCBI Taxonomy" id="1805970"/>
    <lineage>
        <taxon>Bacteria</taxon>
        <taxon>Thermotogati</taxon>
        <taxon>Deinococcota</taxon>
        <taxon>Deinococci</taxon>
        <taxon>Deinococcales</taxon>
        <taxon>Deinococcaceae</taxon>
        <taxon>Deinococcus</taxon>
    </lineage>
</organism>
<dbReference type="PIRSF" id="PIRSF007313">
    <property type="entry name" value="PhnI"/>
    <property type="match status" value="1"/>
</dbReference>
<keyword evidence="3" id="KW-1185">Reference proteome</keyword>
<proteinExistence type="predicted"/>
<dbReference type="RefSeq" id="WP_380006912.1">
    <property type="nucleotide sequence ID" value="NZ_JBHLYR010000021.1"/>
</dbReference>
<accession>A0ABV6AVS0</accession>
<dbReference type="Proteomes" id="UP001589733">
    <property type="component" value="Unassembled WGS sequence"/>
</dbReference>
<reference evidence="2 3" key="1">
    <citation type="submission" date="2024-09" db="EMBL/GenBank/DDBJ databases">
        <authorList>
            <person name="Sun Q."/>
            <person name="Mori K."/>
        </authorList>
    </citation>
    <scope>NUCLEOTIDE SEQUENCE [LARGE SCALE GENOMIC DNA]</scope>
    <source>
        <strain evidence="2 3">JCM 13503</strain>
    </source>
</reference>
<evidence type="ECO:0000313" key="2">
    <source>
        <dbReference type="EMBL" id="MFB9991599.1"/>
    </source>
</evidence>
<sequence>MAYVAARGGEAAILEAERLYHDLNGALSPERVEAVAQALPYLLDRVMGESSLYAPELAALALSQSGGELYEAALLLRAYRTTQPRVAYAQTTEQADLLTVRRISAAFKDIPGGQVLGPTLDYSHRILQMDVIKAGVTLHEEAAPAAVAASATYPALAQWQRQVGLLPSVPASDLPAAEIPDLTREPLLFPADRAHLLQGLARADTGGILSLGYSIMRGYGLIHPTVNEVRLGYAEVRLTHPGTGVTFSAGRIRVSQAEIVTEFSGEAQRPELALGFSATLGWNEVKVIAAGTLDMNMSKGEAHPAHTPEFVLYHTETVEASGFCIHFKLPHYVTFQSALEAMRQVRQNPAQVNVPSQHPTPSASQEEVRT</sequence>
<feature type="region of interest" description="Disordered" evidence="1">
    <location>
        <begin position="348"/>
        <end position="370"/>
    </location>
</feature>
<comment type="caution">
    <text evidence="2">The sequence shown here is derived from an EMBL/GenBank/DDBJ whole genome shotgun (WGS) entry which is preliminary data.</text>
</comment>
<gene>
    <name evidence="2" type="ORF">ACFFLM_06415</name>
</gene>
<keyword evidence="2" id="KW-0456">Lyase</keyword>
<evidence type="ECO:0000313" key="3">
    <source>
        <dbReference type="Proteomes" id="UP001589733"/>
    </source>
</evidence>